<feature type="non-terminal residue" evidence="2">
    <location>
        <position position="417"/>
    </location>
</feature>
<dbReference type="PANTHER" id="PTHR13271">
    <property type="entry name" value="UNCHARACTERIZED PUTATIVE METHYLTRANSFERASE"/>
    <property type="match status" value="1"/>
</dbReference>
<organism evidence="2 3">
    <name type="scientific">Prorocentrum cordatum</name>
    <dbReference type="NCBI Taxonomy" id="2364126"/>
    <lineage>
        <taxon>Eukaryota</taxon>
        <taxon>Sar</taxon>
        <taxon>Alveolata</taxon>
        <taxon>Dinophyceae</taxon>
        <taxon>Prorocentrales</taxon>
        <taxon>Prorocentraceae</taxon>
        <taxon>Prorocentrum</taxon>
    </lineage>
</organism>
<comment type="caution">
    <text evidence="2">The sequence shown here is derived from an EMBL/GenBank/DDBJ whole genome shotgun (WGS) entry which is preliminary data.</text>
</comment>
<protein>
    <recommendedName>
        <fullName evidence="4">SET domain-containing protein</fullName>
    </recommendedName>
</protein>
<feature type="compositionally biased region" description="Gly residues" evidence="1">
    <location>
        <begin position="1"/>
        <end position="11"/>
    </location>
</feature>
<feature type="compositionally biased region" description="Low complexity" evidence="1">
    <location>
        <begin position="64"/>
        <end position="83"/>
    </location>
</feature>
<dbReference type="EMBL" id="CAUYUJ010017386">
    <property type="protein sequence ID" value="CAK0874318.1"/>
    <property type="molecule type" value="Genomic_DNA"/>
</dbReference>
<evidence type="ECO:0000256" key="1">
    <source>
        <dbReference type="SAM" id="MobiDB-lite"/>
    </source>
</evidence>
<proteinExistence type="predicted"/>
<dbReference type="CDD" id="cd10527">
    <property type="entry name" value="SET_LSMT"/>
    <property type="match status" value="1"/>
</dbReference>
<dbReference type="Proteomes" id="UP001189429">
    <property type="component" value="Unassembled WGS sequence"/>
</dbReference>
<evidence type="ECO:0000313" key="3">
    <source>
        <dbReference type="Proteomes" id="UP001189429"/>
    </source>
</evidence>
<feature type="region of interest" description="Disordered" evidence="1">
    <location>
        <begin position="1"/>
        <end position="84"/>
    </location>
</feature>
<sequence>MGIGHTAGSPGGLAPPDRWAMDFRAPPADGDALRAGAPPVGAVPGPAGLRGQGMDEGGADKGAKSATASGSAASACSGPRAAGRFALRPPADRAAKCAGRRRGGKGGGASIAAALGGVGLDTGSTAAMTTTGRQSTVLKGFARNPQDAHVTAHIGPRRPLAAMGKKSVEKLSAPPRGPEAATGEHGRASSSRREAFSQSRMRDWLRQRGGLVDNVEIAMFDYPGGVRVRGCAAVRDMRGRRLGAQSGDSLRLHHRPPRCHARRGASMGVESAHDPVLARDVALAAGLLRERHLGERSAFAEFMSSLPTPAEQPDNLPRWDDAQLAVLGSVLHKFVIWRRMMLNSLLDMVSQHGALLGHHAEEDCVWALSIVVSRQVHGMLMPLLDLANHASEPNAEMQHYDGGVRQVAKRDIARGEE</sequence>
<dbReference type="SUPFAM" id="SSF82199">
    <property type="entry name" value="SET domain"/>
    <property type="match status" value="1"/>
</dbReference>
<feature type="compositionally biased region" description="Basic and acidic residues" evidence="1">
    <location>
        <begin position="182"/>
        <end position="200"/>
    </location>
</feature>
<evidence type="ECO:0000313" key="2">
    <source>
        <dbReference type="EMBL" id="CAK0874318.1"/>
    </source>
</evidence>
<accession>A0ABN9VLV6</accession>
<evidence type="ECO:0008006" key="4">
    <source>
        <dbReference type="Google" id="ProtNLM"/>
    </source>
</evidence>
<feature type="region of interest" description="Disordered" evidence="1">
    <location>
        <begin position="163"/>
        <end position="200"/>
    </location>
</feature>
<gene>
    <name evidence="2" type="ORF">PCOR1329_LOCUS59274</name>
</gene>
<name>A0ABN9VLV6_9DINO</name>
<reference evidence="2" key="1">
    <citation type="submission" date="2023-10" db="EMBL/GenBank/DDBJ databases">
        <authorList>
            <person name="Chen Y."/>
            <person name="Shah S."/>
            <person name="Dougan E. K."/>
            <person name="Thang M."/>
            <person name="Chan C."/>
        </authorList>
    </citation>
    <scope>NUCLEOTIDE SEQUENCE [LARGE SCALE GENOMIC DNA]</scope>
</reference>
<keyword evidence="3" id="KW-1185">Reference proteome</keyword>
<dbReference type="InterPro" id="IPR050600">
    <property type="entry name" value="SETD3_SETD6_MTase"/>
</dbReference>
<dbReference type="Gene3D" id="3.90.1410.10">
    <property type="entry name" value="set domain protein methyltransferase, domain 1"/>
    <property type="match status" value="1"/>
</dbReference>
<dbReference type="InterPro" id="IPR046341">
    <property type="entry name" value="SET_dom_sf"/>
</dbReference>
<feature type="compositionally biased region" description="Low complexity" evidence="1">
    <location>
        <begin position="33"/>
        <end position="47"/>
    </location>
</feature>